<sequence length="101" mass="11389">MSESGERDTQFARRNTARISIRDRFKKNLPKVLNDANSIANKEQVDDQAIPMSPPPLPRRGKFAKVNRAHTVRRVKRLQSLKRHPSNASNVGENATENTGV</sequence>
<feature type="compositionally biased region" description="Polar residues" evidence="1">
    <location>
        <begin position="86"/>
        <end position="101"/>
    </location>
</feature>
<evidence type="ECO:0000256" key="1">
    <source>
        <dbReference type="SAM" id="MobiDB-lite"/>
    </source>
</evidence>
<feature type="region of interest" description="Disordered" evidence="1">
    <location>
        <begin position="80"/>
        <end position="101"/>
    </location>
</feature>
<proteinExistence type="predicted"/>
<organism evidence="2 3">
    <name type="scientific">Bugula neritina</name>
    <name type="common">Brown bryozoan</name>
    <name type="synonym">Sertularia neritina</name>
    <dbReference type="NCBI Taxonomy" id="10212"/>
    <lineage>
        <taxon>Eukaryota</taxon>
        <taxon>Metazoa</taxon>
        <taxon>Spiralia</taxon>
        <taxon>Lophotrochozoa</taxon>
        <taxon>Bryozoa</taxon>
        <taxon>Gymnolaemata</taxon>
        <taxon>Cheilostomatida</taxon>
        <taxon>Flustrina</taxon>
        <taxon>Buguloidea</taxon>
        <taxon>Bugulidae</taxon>
        <taxon>Bugula</taxon>
    </lineage>
</organism>
<evidence type="ECO:0000313" key="3">
    <source>
        <dbReference type="Proteomes" id="UP000593567"/>
    </source>
</evidence>
<comment type="caution">
    <text evidence="2">The sequence shown here is derived from an EMBL/GenBank/DDBJ whole genome shotgun (WGS) entry which is preliminary data.</text>
</comment>
<dbReference type="AlphaFoldDB" id="A0A7J7ITK7"/>
<gene>
    <name evidence="2" type="ORF">EB796_024520</name>
</gene>
<dbReference type="EMBL" id="VXIV02003425">
    <property type="protein sequence ID" value="KAF6017190.1"/>
    <property type="molecule type" value="Genomic_DNA"/>
</dbReference>
<name>A0A7J7ITK7_BUGNE</name>
<accession>A0A7J7ITK7</accession>
<feature type="region of interest" description="Disordered" evidence="1">
    <location>
        <begin position="39"/>
        <end position="61"/>
    </location>
</feature>
<keyword evidence="3" id="KW-1185">Reference proteome</keyword>
<reference evidence="2" key="1">
    <citation type="submission" date="2020-06" db="EMBL/GenBank/DDBJ databases">
        <title>Draft genome of Bugula neritina, a colonial animal packing powerful symbionts and potential medicines.</title>
        <authorList>
            <person name="Rayko M."/>
        </authorList>
    </citation>
    <scope>NUCLEOTIDE SEQUENCE [LARGE SCALE GENOMIC DNA]</scope>
    <source>
        <strain evidence="2">Kwan_BN1</strain>
    </source>
</reference>
<dbReference type="Proteomes" id="UP000593567">
    <property type="component" value="Unassembled WGS sequence"/>
</dbReference>
<evidence type="ECO:0000313" key="2">
    <source>
        <dbReference type="EMBL" id="KAF6017190.1"/>
    </source>
</evidence>
<protein>
    <submittedName>
        <fullName evidence="2">Uncharacterized protein</fullName>
    </submittedName>
</protein>